<reference evidence="1" key="2">
    <citation type="journal article" date="2015" name="Data Brief">
        <title>Shoot transcriptome of the giant reed, Arundo donax.</title>
        <authorList>
            <person name="Barrero R.A."/>
            <person name="Guerrero F.D."/>
            <person name="Moolhuijzen P."/>
            <person name="Goolsby J.A."/>
            <person name="Tidwell J."/>
            <person name="Bellgard S.E."/>
            <person name="Bellgard M.I."/>
        </authorList>
    </citation>
    <scope>NUCLEOTIDE SEQUENCE</scope>
    <source>
        <tissue evidence="1">Shoot tissue taken approximately 20 cm above the soil surface</tissue>
    </source>
</reference>
<evidence type="ECO:0000313" key="1">
    <source>
        <dbReference type="EMBL" id="JAE02565.1"/>
    </source>
</evidence>
<sequence>MISMLLTRNDNWWTLSGRSATMSRHPLGRRGSWCFLERTHPNSHHQMLQGRCSSRLFAHGPRQDLLRQTTLILAVGRRIHHCCLALDRLLMPIPVLRLDTGCGRLKMQTW</sequence>
<accession>A0A0A9EPB7</accession>
<reference evidence="1" key="1">
    <citation type="submission" date="2014-09" db="EMBL/GenBank/DDBJ databases">
        <authorList>
            <person name="Magalhaes I.L.F."/>
            <person name="Oliveira U."/>
            <person name="Santos F.R."/>
            <person name="Vidigal T.H.D.A."/>
            <person name="Brescovit A.D."/>
            <person name="Santos A.J."/>
        </authorList>
    </citation>
    <scope>NUCLEOTIDE SEQUENCE</scope>
    <source>
        <tissue evidence="1">Shoot tissue taken approximately 20 cm above the soil surface</tissue>
    </source>
</reference>
<dbReference type="EMBL" id="GBRH01195331">
    <property type="protein sequence ID" value="JAE02565.1"/>
    <property type="molecule type" value="Transcribed_RNA"/>
</dbReference>
<proteinExistence type="predicted"/>
<name>A0A0A9EPB7_ARUDO</name>
<dbReference type="AlphaFoldDB" id="A0A0A9EPB7"/>
<organism evidence="1">
    <name type="scientific">Arundo donax</name>
    <name type="common">Giant reed</name>
    <name type="synonym">Donax arundinaceus</name>
    <dbReference type="NCBI Taxonomy" id="35708"/>
    <lineage>
        <taxon>Eukaryota</taxon>
        <taxon>Viridiplantae</taxon>
        <taxon>Streptophyta</taxon>
        <taxon>Embryophyta</taxon>
        <taxon>Tracheophyta</taxon>
        <taxon>Spermatophyta</taxon>
        <taxon>Magnoliopsida</taxon>
        <taxon>Liliopsida</taxon>
        <taxon>Poales</taxon>
        <taxon>Poaceae</taxon>
        <taxon>PACMAD clade</taxon>
        <taxon>Arundinoideae</taxon>
        <taxon>Arundineae</taxon>
        <taxon>Arundo</taxon>
    </lineage>
</organism>
<protein>
    <submittedName>
        <fullName evidence="1">Uncharacterized protein</fullName>
    </submittedName>
</protein>